<evidence type="ECO:0000313" key="3">
    <source>
        <dbReference type="Proteomes" id="UP000053617"/>
    </source>
</evidence>
<dbReference type="VEuPathDB" id="FungiDB:Z518_01704"/>
<keyword evidence="1" id="KW-0472">Membrane</keyword>
<evidence type="ECO:0000313" key="2">
    <source>
        <dbReference type="EMBL" id="KIX10620.1"/>
    </source>
</evidence>
<organism evidence="2 3">
    <name type="scientific">Rhinocladiella mackenziei CBS 650.93</name>
    <dbReference type="NCBI Taxonomy" id="1442369"/>
    <lineage>
        <taxon>Eukaryota</taxon>
        <taxon>Fungi</taxon>
        <taxon>Dikarya</taxon>
        <taxon>Ascomycota</taxon>
        <taxon>Pezizomycotina</taxon>
        <taxon>Eurotiomycetes</taxon>
        <taxon>Chaetothyriomycetidae</taxon>
        <taxon>Chaetothyriales</taxon>
        <taxon>Herpotrichiellaceae</taxon>
        <taxon>Rhinocladiella</taxon>
    </lineage>
</organism>
<dbReference type="GeneID" id="25289775"/>
<keyword evidence="1" id="KW-1133">Transmembrane helix</keyword>
<keyword evidence="1" id="KW-0812">Transmembrane</keyword>
<dbReference type="EMBL" id="KN847475">
    <property type="protein sequence ID" value="KIX10620.1"/>
    <property type="molecule type" value="Genomic_DNA"/>
</dbReference>
<proteinExistence type="predicted"/>
<name>A0A0D2JME2_9EURO</name>
<feature type="transmembrane region" description="Helical" evidence="1">
    <location>
        <begin position="6"/>
        <end position="26"/>
    </location>
</feature>
<dbReference type="Proteomes" id="UP000053617">
    <property type="component" value="Unassembled WGS sequence"/>
</dbReference>
<dbReference type="RefSeq" id="XP_013277756.1">
    <property type="nucleotide sequence ID" value="XM_013422302.1"/>
</dbReference>
<dbReference type="OrthoDB" id="4153329at2759"/>
<reference evidence="2 3" key="1">
    <citation type="submission" date="2015-01" db="EMBL/GenBank/DDBJ databases">
        <title>The Genome Sequence of Rhinocladiella mackenzie CBS 650.93.</title>
        <authorList>
            <consortium name="The Broad Institute Genomics Platform"/>
            <person name="Cuomo C."/>
            <person name="de Hoog S."/>
            <person name="Gorbushina A."/>
            <person name="Stielow B."/>
            <person name="Teixiera M."/>
            <person name="Abouelleil A."/>
            <person name="Chapman S.B."/>
            <person name="Priest M."/>
            <person name="Young S.K."/>
            <person name="Wortman J."/>
            <person name="Nusbaum C."/>
            <person name="Birren B."/>
        </authorList>
    </citation>
    <scope>NUCLEOTIDE SEQUENCE [LARGE SCALE GENOMIC DNA]</scope>
    <source>
        <strain evidence="2 3">CBS 650.93</strain>
    </source>
</reference>
<evidence type="ECO:0000256" key="1">
    <source>
        <dbReference type="SAM" id="Phobius"/>
    </source>
</evidence>
<protein>
    <submittedName>
        <fullName evidence="2">Uncharacterized protein</fullName>
    </submittedName>
</protein>
<sequence>MGLSDPVVVLLCICIAGIVVAAAGALHRVVASEEFQSHAVPISNAQDHYMRQVRSRNWTLVNDPEAALPDRRTEITYESSSRG</sequence>
<dbReference type="AlphaFoldDB" id="A0A0D2JME2"/>
<dbReference type="HOGENOM" id="CLU_199202_0_0_1"/>
<gene>
    <name evidence="2" type="ORF">Z518_01704</name>
</gene>
<accession>A0A0D2JME2</accession>
<keyword evidence="3" id="KW-1185">Reference proteome</keyword>